<dbReference type="InterPro" id="IPR000415">
    <property type="entry name" value="Nitroreductase-like"/>
</dbReference>
<dbReference type="AlphaFoldDB" id="A0A938WSL7"/>
<keyword evidence="4" id="KW-1185">Reference proteome</keyword>
<sequence>MNKIRTFAFAATLGFTAYCTSACAQDVTLPTPTKNETAGSLTKALNDRHSTRQFTDRQLTDQTLSDLLWAADGVNRPDGKRTAPSAMNRQDVTIYVGKDDGTFRYDAAANKLIKIGSSDLRIAAADRNKFIKTAPIVLVIASNNKLTGGNKAISGLNVGAVMQNVYLFCAANGLSTVCCYAGDAPAEMQKFLGIKEDMVPLVYMPVGY</sequence>
<evidence type="ECO:0000256" key="1">
    <source>
        <dbReference type="SAM" id="SignalP"/>
    </source>
</evidence>
<feature type="chain" id="PRO_5036944610" evidence="1">
    <location>
        <begin position="25"/>
        <end position="208"/>
    </location>
</feature>
<evidence type="ECO:0000313" key="4">
    <source>
        <dbReference type="Proteomes" id="UP000706891"/>
    </source>
</evidence>
<dbReference type="SUPFAM" id="SSF55469">
    <property type="entry name" value="FMN-dependent nitroreductase-like"/>
    <property type="match status" value="1"/>
</dbReference>
<reference evidence="3" key="2">
    <citation type="journal article" date="2021" name="Sci. Rep.">
        <title>The distribution of antibiotic resistance genes in chicken gut microbiota commensals.</title>
        <authorList>
            <person name="Juricova H."/>
            <person name="Matiasovicova J."/>
            <person name="Kubasova T."/>
            <person name="Cejkova D."/>
            <person name="Rychlik I."/>
        </authorList>
    </citation>
    <scope>NUCLEOTIDE SEQUENCE</scope>
    <source>
        <strain evidence="3">An824</strain>
    </source>
</reference>
<gene>
    <name evidence="3" type="ORF">H6A34_06280</name>
</gene>
<dbReference type="CDD" id="cd02142">
    <property type="entry name" value="McbC_SagB-like_oxidoreductase"/>
    <property type="match status" value="1"/>
</dbReference>
<dbReference type="GO" id="GO:0016491">
    <property type="term" value="F:oxidoreductase activity"/>
    <property type="evidence" value="ECO:0007669"/>
    <property type="project" value="InterPro"/>
</dbReference>
<protein>
    <submittedName>
        <fullName evidence="3">Nitroreductase family protein</fullName>
    </submittedName>
</protein>
<dbReference type="InterPro" id="IPR052544">
    <property type="entry name" value="Bacteriocin_Proc_Enz"/>
</dbReference>
<proteinExistence type="predicted"/>
<organism evidence="3 4">
    <name type="scientific">Marseilla massiliensis</name>
    <dbReference type="NCBI Taxonomy" id="1841864"/>
    <lineage>
        <taxon>Bacteria</taxon>
        <taxon>Pseudomonadati</taxon>
        <taxon>Bacteroidota</taxon>
        <taxon>Bacteroidia</taxon>
        <taxon>Bacteroidales</taxon>
        <taxon>Prevotellaceae</taxon>
        <taxon>Marseilla</taxon>
    </lineage>
</organism>
<feature type="domain" description="Nitroreductase" evidence="2">
    <location>
        <begin position="47"/>
        <end position="208"/>
    </location>
</feature>
<evidence type="ECO:0000313" key="3">
    <source>
        <dbReference type="EMBL" id="MBM6673478.1"/>
    </source>
</evidence>
<reference evidence="3" key="1">
    <citation type="submission" date="2020-08" db="EMBL/GenBank/DDBJ databases">
        <authorList>
            <person name="Cejkova D."/>
            <person name="Kubasova T."/>
            <person name="Jahodarova E."/>
            <person name="Rychlik I."/>
        </authorList>
    </citation>
    <scope>NUCLEOTIDE SEQUENCE</scope>
    <source>
        <strain evidence="3">An824</strain>
    </source>
</reference>
<evidence type="ECO:0000259" key="2">
    <source>
        <dbReference type="Pfam" id="PF00881"/>
    </source>
</evidence>
<feature type="signal peptide" evidence="1">
    <location>
        <begin position="1"/>
        <end position="24"/>
    </location>
</feature>
<accession>A0A938WSL7</accession>
<dbReference type="Pfam" id="PF00881">
    <property type="entry name" value="Nitroreductase"/>
    <property type="match status" value="1"/>
</dbReference>
<name>A0A938WSL7_9BACT</name>
<keyword evidence="1" id="KW-0732">Signal</keyword>
<dbReference type="Gene3D" id="3.40.109.10">
    <property type="entry name" value="NADH Oxidase"/>
    <property type="match status" value="1"/>
</dbReference>
<dbReference type="RefSeq" id="WP_205104228.1">
    <property type="nucleotide sequence ID" value="NZ_JACJJG010000024.1"/>
</dbReference>
<dbReference type="InterPro" id="IPR029479">
    <property type="entry name" value="Nitroreductase"/>
</dbReference>
<dbReference type="PANTHER" id="PTHR43745:SF2">
    <property type="entry name" value="NITROREDUCTASE MJ1384-RELATED"/>
    <property type="match status" value="1"/>
</dbReference>
<dbReference type="Proteomes" id="UP000706891">
    <property type="component" value="Unassembled WGS sequence"/>
</dbReference>
<comment type="caution">
    <text evidence="3">The sequence shown here is derived from an EMBL/GenBank/DDBJ whole genome shotgun (WGS) entry which is preliminary data.</text>
</comment>
<dbReference type="EMBL" id="JACJJG010000024">
    <property type="protein sequence ID" value="MBM6673478.1"/>
    <property type="molecule type" value="Genomic_DNA"/>
</dbReference>
<dbReference type="PANTHER" id="PTHR43745">
    <property type="entry name" value="NITROREDUCTASE MJ1384-RELATED"/>
    <property type="match status" value="1"/>
</dbReference>